<evidence type="ECO:0000256" key="5">
    <source>
        <dbReference type="SAM" id="MobiDB-lite"/>
    </source>
</evidence>
<dbReference type="AlphaFoldDB" id="A0AAN7T034"/>
<dbReference type="GO" id="GO:0005762">
    <property type="term" value="C:mitochondrial large ribosomal subunit"/>
    <property type="evidence" value="ECO:0007669"/>
    <property type="project" value="TreeGrafter"/>
</dbReference>
<evidence type="ECO:0000313" key="7">
    <source>
        <dbReference type="Proteomes" id="UP001309876"/>
    </source>
</evidence>
<comment type="similarity">
    <text evidence="1">Belongs to the universal ribosomal protein uL23 family.</text>
</comment>
<keyword evidence="7" id="KW-1185">Reference proteome</keyword>
<dbReference type="InterPro" id="IPR012677">
    <property type="entry name" value="Nucleotide-bd_a/b_plait_sf"/>
</dbReference>
<feature type="compositionally biased region" description="Pro residues" evidence="5">
    <location>
        <begin position="310"/>
        <end position="319"/>
    </location>
</feature>
<keyword evidence="3" id="KW-0687">Ribonucleoprotein</keyword>
<dbReference type="InterPro" id="IPR013025">
    <property type="entry name" value="Ribosomal_uL23-like"/>
</dbReference>
<keyword evidence="2 6" id="KW-0689">Ribosomal protein</keyword>
<evidence type="ECO:0000313" key="6">
    <source>
        <dbReference type="EMBL" id="KAK5085468.1"/>
    </source>
</evidence>
<dbReference type="GO" id="GO:0032543">
    <property type="term" value="P:mitochondrial translation"/>
    <property type="evidence" value="ECO:0007669"/>
    <property type="project" value="TreeGrafter"/>
</dbReference>
<dbReference type="GO" id="GO:0003735">
    <property type="term" value="F:structural constituent of ribosome"/>
    <property type="evidence" value="ECO:0007669"/>
    <property type="project" value="InterPro"/>
</dbReference>
<dbReference type="EMBL" id="JAVRRJ010000004">
    <property type="protein sequence ID" value="KAK5085468.1"/>
    <property type="molecule type" value="Genomic_DNA"/>
</dbReference>
<dbReference type="GeneID" id="90023183"/>
<evidence type="ECO:0000256" key="1">
    <source>
        <dbReference type="ARBA" id="ARBA00006700"/>
    </source>
</evidence>
<accession>A0AAN7T034</accession>
<sequence>MPRGAIPTRVLPKLSSLQQRPTVKVFRKPKKSNEQVAADEKDSGTIYRRGAPLFNAKRIIEGSGAASTQSIRKLKADPFDQSWRKDVSEDVLQFVDDMEVQGTKLLPEELLQLIRDPAKYFSRPQHVPECLRQQVYFPNFSVCIKRNKHLSPYYAQFQVPLWFNKLDLKAYLKDLYNVDTVHIRSWVTHVRPVRQDVLNKFSLAAYKQSPAKKEMIAQLVDPFVWPVAPEDIDRTPFSTQQFQDVAKVQEDESKKTSDLFNSMLDRKHRKSIATQAQEMLQGKIAWGPTWQQLAETRRAMAGAADTLPPSHSPPPPPAAPKRTQESGISR</sequence>
<protein>
    <recommendedName>
        <fullName evidence="4">Large ribosomal subunit protein uL23m</fullName>
    </recommendedName>
</protein>
<organism evidence="6 7">
    <name type="scientific">Lithohypha guttulata</name>
    <dbReference type="NCBI Taxonomy" id="1690604"/>
    <lineage>
        <taxon>Eukaryota</taxon>
        <taxon>Fungi</taxon>
        <taxon>Dikarya</taxon>
        <taxon>Ascomycota</taxon>
        <taxon>Pezizomycotina</taxon>
        <taxon>Eurotiomycetes</taxon>
        <taxon>Chaetothyriomycetidae</taxon>
        <taxon>Chaetothyriales</taxon>
        <taxon>Trichomeriaceae</taxon>
        <taxon>Lithohypha</taxon>
    </lineage>
</organism>
<dbReference type="InterPro" id="IPR012678">
    <property type="entry name" value="Ribosomal_uL23/eL15/eS24_sf"/>
</dbReference>
<evidence type="ECO:0000256" key="3">
    <source>
        <dbReference type="ARBA" id="ARBA00023274"/>
    </source>
</evidence>
<dbReference type="PANTHER" id="PTHR12059:SF5">
    <property type="entry name" value="LARGE RIBOSOMAL SUBUNIT PROTEIN UL23M"/>
    <property type="match status" value="1"/>
</dbReference>
<reference evidence="6 7" key="1">
    <citation type="submission" date="2023-08" db="EMBL/GenBank/DDBJ databases">
        <title>Black Yeasts Isolated from many extreme environments.</title>
        <authorList>
            <person name="Coleine C."/>
            <person name="Stajich J.E."/>
            <person name="Selbmann L."/>
        </authorList>
    </citation>
    <scope>NUCLEOTIDE SEQUENCE [LARGE SCALE GENOMIC DNA]</scope>
    <source>
        <strain evidence="6 7">CCFEE 5910</strain>
    </source>
</reference>
<evidence type="ECO:0000256" key="2">
    <source>
        <dbReference type="ARBA" id="ARBA00022980"/>
    </source>
</evidence>
<comment type="caution">
    <text evidence="6">The sequence shown here is derived from an EMBL/GenBank/DDBJ whole genome shotgun (WGS) entry which is preliminary data.</text>
</comment>
<gene>
    <name evidence="6" type="primary">MRP20</name>
    <name evidence="6" type="ORF">LTR05_004753</name>
</gene>
<proteinExistence type="inferred from homology"/>
<dbReference type="Proteomes" id="UP001309876">
    <property type="component" value="Unassembled WGS sequence"/>
</dbReference>
<evidence type="ECO:0000256" key="4">
    <source>
        <dbReference type="ARBA" id="ARBA00039977"/>
    </source>
</evidence>
<name>A0AAN7T034_9EURO</name>
<dbReference type="SUPFAM" id="SSF54189">
    <property type="entry name" value="Ribosomal proteins S24e, L23 and L15e"/>
    <property type="match status" value="1"/>
</dbReference>
<dbReference type="Gene3D" id="3.30.70.330">
    <property type="match status" value="1"/>
</dbReference>
<dbReference type="PANTHER" id="PTHR12059">
    <property type="entry name" value="RIBOSOMAL PROTEIN L23-RELATED"/>
    <property type="match status" value="1"/>
</dbReference>
<feature type="region of interest" description="Disordered" evidence="5">
    <location>
        <begin position="297"/>
        <end position="330"/>
    </location>
</feature>
<dbReference type="RefSeq" id="XP_064756810.1">
    <property type="nucleotide sequence ID" value="XM_064897860.1"/>
</dbReference>